<proteinExistence type="predicted"/>
<protein>
    <submittedName>
        <fullName evidence="1">Unnamed protein product</fullName>
    </submittedName>
</protein>
<evidence type="ECO:0000313" key="2">
    <source>
        <dbReference type="Proteomes" id="UP001165064"/>
    </source>
</evidence>
<accession>A0ACB5T399</accession>
<organism evidence="1 2">
    <name type="scientific">Ambrosiozyma monospora</name>
    <name type="common">Yeast</name>
    <name type="synonym">Endomycopsis monosporus</name>
    <dbReference type="NCBI Taxonomy" id="43982"/>
    <lineage>
        <taxon>Eukaryota</taxon>
        <taxon>Fungi</taxon>
        <taxon>Dikarya</taxon>
        <taxon>Ascomycota</taxon>
        <taxon>Saccharomycotina</taxon>
        <taxon>Pichiomycetes</taxon>
        <taxon>Pichiales</taxon>
        <taxon>Pichiaceae</taxon>
        <taxon>Ambrosiozyma</taxon>
    </lineage>
</organism>
<comment type="caution">
    <text evidence="1">The sequence shown here is derived from an EMBL/GenBank/DDBJ whole genome shotgun (WGS) entry which is preliminary data.</text>
</comment>
<sequence length="628" mass="69528">MKTPITEIQPQIDAQPLKRKNSLGSSYPPKNIILTTSNGTVVANGKGTGNVNGVATVTVASDSTDKNLKDKTANGTAEVNGNGKQMANGNGNKRAKAPRVRRKKAKKENPDATAPKGVLLTHEIPELLKQHNLTMEDITNPLNDILNDENLKAIYNDRLVENVKILKYTSNGDGLALIPNPHQPETKKQVVIVPFAMPGDIVTIKVFITKVQYVESDLIKITEPSPQRHDELIRCKYFGSCSGCQYQQLHYSDQLKFKQATIVNAYKFFAPRLSQNGQLPIIGETMPSPLQYGYRSKLTPHYEAHRNADATTVPNIGFGSKGRPQFRSDVVPLRDYPGSVMDIEDCIIGTPIIRQGMKNERAKLAATYKGSKKGATILLREDTKLVDPESETGELLDGPLKGSKDINGELSVYKTEDGKFAKTCVTDNNATVSENVNGIRFDFVANEFFQNNNSILPSVIKYVSDNLSIDSSDPTNENYLVDAYCGSGLFSLSIAKDVTKSLGVEISAKSIQFAKLNKGLNKITNCDFIEGKAEKLFSKIDFPRDKTSVILDPPRKGCDEVFLKQLSEFYPRKIVYVSCNVHSQARDIEFFLNDTENGKHYEVESIRGFDFFPQTHHVEGVAVLKRKA</sequence>
<dbReference type="EMBL" id="BSXS01003126">
    <property type="protein sequence ID" value="GME80589.1"/>
    <property type="molecule type" value="Genomic_DNA"/>
</dbReference>
<gene>
    <name evidence="1" type="ORF">Amon02_000452300</name>
</gene>
<dbReference type="Proteomes" id="UP001165064">
    <property type="component" value="Unassembled WGS sequence"/>
</dbReference>
<keyword evidence="2" id="KW-1185">Reference proteome</keyword>
<reference evidence="1" key="1">
    <citation type="submission" date="2023-04" db="EMBL/GenBank/DDBJ databases">
        <title>Ambrosiozyma monospora NBRC 10751.</title>
        <authorList>
            <person name="Ichikawa N."/>
            <person name="Sato H."/>
            <person name="Tonouchi N."/>
        </authorList>
    </citation>
    <scope>NUCLEOTIDE SEQUENCE</scope>
    <source>
        <strain evidence="1">NBRC 10751</strain>
    </source>
</reference>
<name>A0ACB5T399_AMBMO</name>
<evidence type="ECO:0000313" key="1">
    <source>
        <dbReference type="EMBL" id="GME80589.1"/>
    </source>
</evidence>